<evidence type="ECO:0000256" key="1">
    <source>
        <dbReference type="SAM" id="MobiDB-lite"/>
    </source>
</evidence>
<dbReference type="OrthoDB" id="3786906at2759"/>
<proteinExistence type="predicted"/>
<dbReference type="EMBL" id="ML978172">
    <property type="protein sequence ID" value="KAF2032521.1"/>
    <property type="molecule type" value="Genomic_DNA"/>
</dbReference>
<evidence type="ECO:0000313" key="2">
    <source>
        <dbReference type="EMBL" id="KAF2032521.1"/>
    </source>
</evidence>
<dbReference type="Proteomes" id="UP000799777">
    <property type="component" value="Unassembled WGS sequence"/>
</dbReference>
<reference evidence="2" key="1">
    <citation type="journal article" date="2020" name="Stud. Mycol.">
        <title>101 Dothideomycetes genomes: a test case for predicting lifestyles and emergence of pathogens.</title>
        <authorList>
            <person name="Haridas S."/>
            <person name="Albert R."/>
            <person name="Binder M."/>
            <person name="Bloem J."/>
            <person name="Labutti K."/>
            <person name="Salamov A."/>
            <person name="Andreopoulos B."/>
            <person name="Baker S."/>
            <person name="Barry K."/>
            <person name="Bills G."/>
            <person name="Bluhm B."/>
            <person name="Cannon C."/>
            <person name="Castanera R."/>
            <person name="Culley D."/>
            <person name="Daum C."/>
            <person name="Ezra D."/>
            <person name="Gonzalez J."/>
            <person name="Henrissat B."/>
            <person name="Kuo A."/>
            <person name="Liang C."/>
            <person name="Lipzen A."/>
            <person name="Lutzoni F."/>
            <person name="Magnuson J."/>
            <person name="Mondo S."/>
            <person name="Nolan M."/>
            <person name="Ohm R."/>
            <person name="Pangilinan J."/>
            <person name="Park H.-J."/>
            <person name="Ramirez L."/>
            <person name="Alfaro M."/>
            <person name="Sun H."/>
            <person name="Tritt A."/>
            <person name="Yoshinaga Y."/>
            <person name="Zwiers L.-H."/>
            <person name="Turgeon B."/>
            <person name="Goodwin S."/>
            <person name="Spatafora J."/>
            <person name="Crous P."/>
            <person name="Grigoriev I."/>
        </authorList>
    </citation>
    <scope>NUCLEOTIDE SEQUENCE</scope>
    <source>
        <strain evidence="2">CBS 110217</strain>
    </source>
</reference>
<sequence>MSLGINNPTTLGIIRRALDGVGQQLTTTPYRFDPSSDGVFAILGSPNSARFAHFLIQRKNQIGLKTITAVWAFEYQSRSHAPCMLFNVGPLAAPMPRPQPQPPPQNPPPGQSPNPRGGGVEVDRMEFWSKSGVRRDPIQSREAATCGAPSDDVCAHFVYGNGTISQTILITDGGCTEVINPSAVSGIKVYDCQCNMWNAQSTAGCNNGNDETVDLISPCTGYVDRRQKGWQWDPTHVSCYRD</sequence>
<feature type="region of interest" description="Disordered" evidence="1">
    <location>
        <begin position="92"/>
        <end position="121"/>
    </location>
</feature>
<name>A0A9P4LMC7_9PLEO</name>
<accession>A0A9P4LMC7</accession>
<dbReference type="AlphaFoldDB" id="A0A9P4LMC7"/>
<gene>
    <name evidence="2" type="ORF">EK21DRAFT_109901</name>
</gene>
<keyword evidence="3" id="KW-1185">Reference proteome</keyword>
<evidence type="ECO:0000313" key="3">
    <source>
        <dbReference type="Proteomes" id="UP000799777"/>
    </source>
</evidence>
<feature type="compositionally biased region" description="Pro residues" evidence="1">
    <location>
        <begin position="93"/>
        <end position="112"/>
    </location>
</feature>
<protein>
    <submittedName>
        <fullName evidence="2">Uncharacterized protein</fullName>
    </submittedName>
</protein>
<comment type="caution">
    <text evidence="2">The sequence shown here is derived from an EMBL/GenBank/DDBJ whole genome shotgun (WGS) entry which is preliminary data.</text>
</comment>
<organism evidence="2 3">
    <name type="scientific">Setomelanomma holmii</name>
    <dbReference type="NCBI Taxonomy" id="210430"/>
    <lineage>
        <taxon>Eukaryota</taxon>
        <taxon>Fungi</taxon>
        <taxon>Dikarya</taxon>
        <taxon>Ascomycota</taxon>
        <taxon>Pezizomycotina</taxon>
        <taxon>Dothideomycetes</taxon>
        <taxon>Pleosporomycetidae</taxon>
        <taxon>Pleosporales</taxon>
        <taxon>Pleosporineae</taxon>
        <taxon>Phaeosphaeriaceae</taxon>
        <taxon>Setomelanomma</taxon>
    </lineage>
</organism>